<dbReference type="InterPro" id="IPR010209">
    <property type="entry name" value="Ion_transpt_RnfG/RsxG"/>
</dbReference>
<gene>
    <name evidence="6" type="primary">rnfG</name>
    <name evidence="8" type="ORF">H8717_11630</name>
</gene>
<proteinExistence type="inferred from homology"/>
<dbReference type="Proteomes" id="UP000658131">
    <property type="component" value="Unassembled WGS sequence"/>
</dbReference>
<evidence type="ECO:0000256" key="4">
    <source>
        <dbReference type="ARBA" id="ARBA00022643"/>
    </source>
</evidence>
<keyword evidence="6" id="KW-1133">Transmembrane helix</keyword>
<evidence type="ECO:0000256" key="6">
    <source>
        <dbReference type="HAMAP-Rule" id="MF_00479"/>
    </source>
</evidence>
<keyword evidence="6" id="KW-0472">Membrane</keyword>
<keyword evidence="1 6" id="KW-0813">Transport</keyword>
<reference evidence="8 9" key="1">
    <citation type="submission" date="2020-08" db="EMBL/GenBank/DDBJ databases">
        <title>Genome public.</title>
        <authorList>
            <person name="Liu C."/>
            <person name="Sun Q."/>
        </authorList>
    </citation>
    <scope>NUCLEOTIDE SEQUENCE [LARGE SCALE GENOMIC DNA]</scope>
    <source>
        <strain evidence="8 9">BX1</strain>
    </source>
</reference>
<comment type="cofactor">
    <cofactor evidence="6">
        <name>FMN</name>
        <dbReference type="ChEBI" id="CHEBI:58210"/>
    </cofactor>
</comment>
<comment type="caution">
    <text evidence="8">The sequence shown here is derived from an EMBL/GenBank/DDBJ whole genome shotgun (WGS) entry which is preliminary data.</text>
</comment>
<evidence type="ECO:0000256" key="5">
    <source>
        <dbReference type="ARBA" id="ARBA00022982"/>
    </source>
</evidence>
<comment type="subcellular location">
    <subcellularLocation>
        <location evidence="6">Cell membrane</location>
        <topology evidence="6">Single-pass membrane protein</topology>
    </subcellularLocation>
</comment>
<comment type="function">
    <text evidence="6">Part of a membrane-bound complex that couples electron transfer with translocation of ions across the membrane.</text>
</comment>
<evidence type="ECO:0000256" key="2">
    <source>
        <dbReference type="ARBA" id="ARBA00022553"/>
    </source>
</evidence>
<dbReference type="PANTHER" id="PTHR36118:SF1">
    <property type="entry name" value="ION-TRANSLOCATING OXIDOREDUCTASE COMPLEX SUBUNIT G"/>
    <property type="match status" value="1"/>
</dbReference>
<keyword evidence="3 6" id="KW-0285">Flavoprotein</keyword>
<keyword evidence="5 6" id="KW-0249">Electron transport</keyword>
<evidence type="ECO:0000259" key="7">
    <source>
        <dbReference type="SMART" id="SM00900"/>
    </source>
</evidence>
<dbReference type="EC" id="7.-.-.-" evidence="6"/>
<comment type="subunit">
    <text evidence="6">The complex is composed of six subunits: RnfA, RnfB, RnfC, RnfD, RnfE and RnfG.</text>
</comment>
<keyword evidence="4 6" id="KW-0288">FMN</keyword>
<dbReference type="SMART" id="SM00900">
    <property type="entry name" value="FMN_bind"/>
    <property type="match status" value="1"/>
</dbReference>
<name>A0ABR7NKW8_9FIRM</name>
<evidence type="ECO:0000313" key="9">
    <source>
        <dbReference type="Proteomes" id="UP000658131"/>
    </source>
</evidence>
<dbReference type="Pfam" id="PF04205">
    <property type="entry name" value="FMN_bind"/>
    <property type="match status" value="1"/>
</dbReference>
<dbReference type="PANTHER" id="PTHR36118">
    <property type="entry name" value="ION-TRANSLOCATING OXIDOREDUCTASE COMPLEX SUBUNIT G"/>
    <property type="match status" value="1"/>
</dbReference>
<dbReference type="EMBL" id="JACRTB010000020">
    <property type="protein sequence ID" value="MBC8577054.1"/>
    <property type="molecule type" value="Genomic_DNA"/>
</dbReference>
<comment type="caution">
    <text evidence="6">Lacks conserved residue(s) required for the propagation of feature annotation.</text>
</comment>
<keyword evidence="6" id="KW-1003">Cell membrane</keyword>
<evidence type="ECO:0000256" key="1">
    <source>
        <dbReference type="ARBA" id="ARBA00022448"/>
    </source>
</evidence>
<feature type="domain" description="FMN-binding" evidence="7">
    <location>
        <begin position="91"/>
        <end position="169"/>
    </location>
</feature>
<evidence type="ECO:0000256" key="3">
    <source>
        <dbReference type="ARBA" id="ARBA00022630"/>
    </source>
</evidence>
<keyword evidence="2 6" id="KW-0597">Phosphoprotein</keyword>
<dbReference type="RefSeq" id="WP_262400524.1">
    <property type="nucleotide sequence ID" value="NZ_JACRTB010000020.1"/>
</dbReference>
<dbReference type="HAMAP" id="MF_00479">
    <property type="entry name" value="RsxG_RnfG"/>
    <property type="match status" value="1"/>
</dbReference>
<keyword evidence="6" id="KW-1278">Translocase</keyword>
<sequence>MSNAKNDFVLPIVVLTVICIVVSLALAFTEQATAPIIAAAEKAAAEAAEREVLPSADSFEPVQATGLPDGVTEVYRATNGAGFVFMVEGKGYGGTVKGIVGIDAGGIITGTKILSHSETPSLGGKTAEEPFQSQFPGKDSTLSGVSVISGASVSSRCFIGMVTQAFSAYDIVKGA</sequence>
<comment type="similarity">
    <text evidence="6">Belongs to the RnfG family.</text>
</comment>
<dbReference type="InterPro" id="IPR007329">
    <property type="entry name" value="FMN-bd"/>
</dbReference>
<keyword evidence="6" id="KW-0812">Transmembrane</keyword>
<evidence type="ECO:0000313" key="8">
    <source>
        <dbReference type="EMBL" id="MBC8577054.1"/>
    </source>
</evidence>
<accession>A0ABR7NKW8</accession>
<organism evidence="8 9">
    <name type="scientific">Yanshouia hominis</name>
    <dbReference type="NCBI Taxonomy" id="2763673"/>
    <lineage>
        <taxon>Bacteria</taxon>
        <taxon>Bacillati</taxon>
        <taxon>Bacillota</taxon>
        <taxon>Clostridia</taxon>
        <taxon>Eubacteriales</taxon>
        <taxon>Oscillospiraceae</taxon>
        <taxon>Yanshouia</taxon>
    </lineage>
</organism>
<keyword evidence="9" id="KW-1185">Reference proteome</keyword>
<protein>
    <recommendedName>
        <fullName evidence="6">Ion-translocating oxidoreductase complex subunit G</fullName>
        <ecNumber evidence="6">7.-.-.-</ecNumber>
    </recommendedName>
    <alternativeName>
        <fullName evidence="6">Rnf electron transport complex subunit G</fullName>
    </alternativeName>
</protein>